<proteinExistence type="predicted"/>
<keyword evidence="2" id="KW-1185">Reference proteome</keyword>
<evidence type="ECO:0000313" key="2">
    <source>
        <dbReference type="Proteomes" id="UP001060085"/>
    </source>
</evidence>
<reference evidence="2" key="1">
    <citation type="journal article" date="2023" name="Nat. Plants">
        <title>Single-cell RNA sequencing provides a high-resolution roadmap for understanding the multicellular compartmentation of specialized metabolism.</title>
        <authorList>
            <person name="Sun S."/>
            <person name="Shen X."/>
            <person name="Li Y."/>
            <person name="Li Y."/>
            <person name="Wang S."/>
            <person name="Li R."/>
            <person name="Zhang H."/>
            <person name="Shen G."/>
            <person name="Guo B."/>
            <person name="Wei J."/>
            <person name="Xu J."/>
            <person name="St-Pierre B."/>
            <person name="Chen S."/>
            <person name="Sun C."/>
        </authorList>
    </citation>
    <scope>NUCLEOTIDE SEQUENCE [LARGE SCALE GENOMIC DNA]</scope>
</reference>
<dbReference type="EMBL" id="CM044701">
    <property type="protein sequence ID" value="KAI5682311.1"/>
    <property type="molecule type" value="Genomic_DNA"/>
</dbReference>
<dbReference type="Proteomes" id="UP001060085">
    <property type="component" value="Linkage Group LG01"/>
</dbReference>
<organism evidence="1 2">
    <name type="scientific">Catharanthus roseus</name>
    <name type="common">Madagascar periwinkle</name>
    <name type="synonym">Vinca rosea</name>
    <dbReference type="NCBI Taxonomy" id="4058"/>
    <lineage>
        <taxon>Eukaryota</taxon>
        <taxon>Viridiplantae</taxon>
        <taxon>Streptophyta</taxon>
        <taxon>Embryophyta</taxon>
        <taxon>Tracheophyta</taxon>
        <taxon>Spermatophyta</taxon>
        <taxon>Magnoliopsida</taxon>
        <taxon>eudicotyledons</taxon>
        <taxon>Gunneridae</taxon>
        <taxon>Pentapetalae</taxon>
        <taxon>asterids</taxon>
        <taxon>lamiids</taxon>
        <taxon>Gentianales</taxon>
        <taxon>Apocynaceae</taxon>
        <taxon>Rauvolfioideae</taxon>
        <taxon>Vinceae</taxon>
        <taxon>Catharanthinae</taxon>
        <taxon>Catharanthus</taxon>
    </lineage>
</organism>
<protein>
    <submittedName>
        <fullName evidence="1">Uncharacterized protein</fullName>
    </submittedName>
</protein>
<sequence>MRRVEDAVLRVSTAFDEHMRQLFQYNHLAYIPFPPMMPLVRVMMSIDPSTSSSTVAVVERTSEYRLKLLSSLNPSVRITDNKEPVGNAVGISHRRDIFSVTK</sequence>
<name>A0ACC0CBJ4_CATRO</name>
<evidence type="ECO:0000313" key="1">
    <source>
        <dbReference type="EMBL" id="KAI5682311.1"/>
    </source>
</evidence>
<comment type="caution">
    <text evidence="1">The sequence shown here is derived from an EMBL/GenBank/DDBJ whole genome shotgun (WGS) entry which is preliminary data.</text>
</comment>
<gene>
    <name evidence="1" type="ORF">M9H77_03539</name>
</gene>
<accession>A0ACC0CBJ4</accession>